<dbReference type="PROSITE" id="PS50105">
    <property type="entry name" value="SAM_DOMAIN"/>
    <property type="match status" value="1"/>
</dbReference>
<feature type="region of interest" description="Disordered" evidence="1">
    <location>
        <begin position="1"/>
        <end position="106"/>
    </location>
</feature>
<feature type="domain" description="SAM" evidence="3">
    <location>
        <begin position="348"/>
        <end position="413"/>
    </location>
</feature>
<evidence type="ECO:0008006" key="6">
    <source>
        <dbReference type="Google" id="ProtNLM"/>
    </source>
</evidence>
<protein>
    <recommendedName>
        <fullName evidence="6">Sterile alpha and TIR motif-containing protein 1</fullName>
    </recommendedName>
</protein>
<name>A0ABD3W9H7_SINWO</name>
<organism evidence="4 5">
    <name type="scientific">Sinanodonta woodiana</name>
    <name type="common">Chinese pond mussel</name>
    <name type="synonym">Anodonta woodiana</name>
    <dbReference type="NCBI Taxonomy" id="1069815"/>
    <lineage>
        <taxon>Eukaryota</taxon>
        <taxon>Metazoa</taxon>
        <taxon>Spiralia</taxon>
        <taxon>Lophotrochozoa</taxon>
        <taxon>Mollusca</taxon>
        <taxon>Bivalvia</taxon>
        <taxon>Autobranchia</taxon>
        <taxon>Heteroconchia</taxon>
        <taxon>Palaeoheterodonta</taxon>
        <taxon>Unionida</taxon>
        <taxon>Unionoidea</taxon>
        <taxon>Unionidae</taxon>
        <taxon>Unioninae</taxon>
        <taxon>Sinanodonta</taxon>
    </lineage>
</organism>
<reference evidence="4 5" key="1">
    <citation type="submission" date="2024-11" db="EMBL/GenBank/DDBJ databases">
        <title>Chromosome-level genome assembly of the freshwater bivalve Anodonta woodiana.</title>
        <authorList>
            <person name="Chen X."/>
        </authorList>
    </citation>
    <scope>NUCLEOTIDE SEQUENCE [LARGE SCALE GENOMIC DNA]</scope>
    <source>
        <strain evidence="4">MN2024</strain>
        <tissue evidence="4">Gills</tissue>
    </source>
</reference>
<keyword evidence="5" id="KW-1185">Reference proteome</keyword>
<dbReference type="InterPro" id="IPR001660">
    <property type="entry name" value="SAM"/>
</dbReference>
<dbReference type="AlphaFoldDB" id="A0ABD3W9H7"/>
<feature type="compositionally biased region" description="Basic and acidic residues" evidence="1">
    <location>
        <begin position="82"/>
        <end position="92"/>
    </location>
</feature>
<dbReference type="InterPro" id="IPR000157">
    <property type="entry name" value="TIR_dom"/>
</dbReference>
<dbReference type="Pfam" id="PF00536">
    <property type="entry name" value="SAM_1"/>
    <property type="match status" value="1"/>
</dbReference>
<dbReference type="Gene3D" id="3.40.50.10140">
    <property type="entry name" value="Toll/interleukin-1 receptor homology (TIR) domain"/>
    <property type="match status" value="2"/>
</dbReference>
<evidence type="ECO:0000259" key="3">
    <source>
        <dbReference type="PROSITE" id="PS50105"/>
    </source>
</evidence>
<feature type="domain" description="TIR" evidence="2">
    <location>
        <begin position="167"/>
        <end position="309"/>
    </location>
</feature>
<dbReference type="SUPFAM" id="SSF52200">
    <property type="entry name" value="Toll/Interleukin receptor TIR domain"/>
    <property type="match status" value="2"/>
</dbReference>
<dbReference type="SUPFAM" id="SSF47769">
    <property type="entry name" value="SAM/Pointed domain"/>
    <property type="match status" value="1"/>
</dbReference>
<gene>
    <name evidence="4" type="ORF">ACJMK2_042524</name>
</gene>
<accession>A0ABD3W9H7</accession>
<dbReference type="EMBL" id="JBJQND010000008">
    <property type="protein sequence ID" value="KAL3869898.1"/>
    <property type="molecule type" value="Genomic_DNA"/>
</dbReference>
<dbReference type="PANTHER" id="PTHR47508:SF2">
    <property type="entry name" value="TIR DOMAIN-CONTAINING PROTEIN"/>
    <property type="match status" value="1"/>
</dbReference>
<proteinExistence type="predicted"/>
<dbReference type="PANTHER" id="PTHR47508">
    <property type="entry name" value="SAM DOMAIN-CONTAINING PROTEIN-RELATED"/>
    <property type="match status" value="1"/>
</dbReference>
<dbReference type="Proteomes" id="UP001634394">
    <property type="component" value="Unassembled WGS sequence"/>
</dbReference>
<dbReference type="Pfam" id="PF13676">
    <property type="entry name" value="TIR_2"/>
    <property type="match status" value="1"/>
</dbReference>
<feature type="compositionally biased region" description="Polar residues" evidence="1">
    <location>
        <begin position="38"/>
        <end position="48"/>
    </location>
</feature>
<evidence type="ECO:0000313" key="5">
    <source>
        <dbReference type="Proteomes" id="UP001634394"/>
    </source>
</evidence>
<dbReference type="InterPro" id="IPR013761">
    <property type="entry name" value="SAM/pointed_sf"/>
</dbReference>
<feature type="compositionally biased region" description="Basic and acidic residues" evidence="1">
    <location>
        <begin position="60"/>
        <end position="75"/>
    </location>
</feature>
<evidence type="ECO:0000313" key="4">
    <source>
        <dbReference type="EMBL" id="KAL3869898.1"/>
    </source>
</evidence>
<dbReference type="SMART" id="SM00454">
    <property type="entry name" value="SAM"/>
    <property type="match status" value="1"/>
</dbReference>
<dbReference type="InterPro" id="IPR035897">
    <property type="entry name" value="Toll_tir_struct_dom_sf"/>
</dbReference>
<evidence type="ECO:0000259" key="2">
    <source>
        <dbReference type="PROSITE" id="PS50104"/>
    </source>
</evidence>
<comment type="caution">
    <text evidence="4">The sequence shown here is derived from an EMBL/GenBank/DDBJ whole genome shotgun (WGS) entry which is preliminary data.</text>
</comment>
<sequence length="685" mass="77553">MSENIAADTNAEAGASSQEPSGISDHPKNSVLGEGTYPNPQTGYTGETNRAEMAVAGSSENHDSGAAEGTRETKHPSPLTETGEKVSTEVEKGISNSESVRDKDHTDEINQFDSISNAQSQPDIKKLLSKESQNVKTFKRHDNQVLPQAPVHSQPAILMQKVSKKKVKKGIFVSYSPDAGFLERKFVVEAVRQFKENNLADDLWFDKDEKNTGSPCWFSLRMEAVEKCRAAFLIMSDSYFLCPVSVYEAKALLERRKVDPLSVAIFPVLFSPLEKTEIPKEFEPMMKLMVDLTKDHVKKSLAEKTSVVVGSFMEKLEMFASMNLPPTPTTPPDTEFTGEYKRKKICQWNASDLQEWLFKLGIKEYYRQSLAENMVDGFLLMSLTDHDMVNYLGIDSRVVRKKIMTHILQTLDKEHKQADSWHLRARAQRARPDAVYLIYDPADVRLAQNIKADLKKKGDCPAIDFETKMYTESLDVMEHHIKPLRRVPGVVLEQSYLTKMAEGLKPLEMLAYSRNGIMGEHMSEGEPKVFISYQWDMQAKVEDIKRVLETNSLPCWADITINQPPNRANSSRSTRSITTHHDASMDNLQIQIQRNMKAATVVLSCITPKYLQSDNCKKDLTLAETFNKPIIPVLLRFSPLDSAPDQVRKILARLTYIDLSNERLYKQNILLVLERIQKLVNPKAC</sequence>
<dbReference type="Gene3D" id="1.10.150.50">
    <property type="entry name" value="Transcription Factor, Ets-1"/>
    <property type="match status" value="1"/>
</dbReference>
<dbReference type="PROSITE" id="PS50104">
    <property type="entry name" value="TIR"/>
    <property type="match status" value="1"/>
</dbReference>
<evidence type="ECO:0000256" key="1">
    <source>
        <dbReference type="SAM" id="MobiDB-lite"/>
    </source>
</evidence>